<feature type="domain" description="Thioredoxin" evidence="6">
    <location>
        <begin position="277"/>
        <end position="415"/>
    </location>
</feature>
<feature type="chain" id="PRO_5022241945" evidence="5">
    <location>
        <begin position="23"/>
        <end position="415"/>
    </location>
</feature>
<proteinExistence type="predicted"/>
<evidence type="ECO:0000256" key="4">
    <source>
        <dbReference type="ARBA" id="ARBA00023284"/>
    </source>
</evidence>
<evidence type="ECO:0000313" key="7">
    <source>
        <dbReference type="EMBL" id="QDH81180.1"/>
    </source>
</evidence>
<dbReference type="PANTHER" id="PTHR42852:SF6">
    <property type="entry name" value="THIOL:DISULFIDE INTERCHANGE PROTEIN DSBE"/>
    <property type="match status" value="1"/>
</dbReference>
<organism evidence="7 8">
    <name type="scientific">Echinicola soli</name>
    <dbReference type="NCBI Taxonomy" id="2591634"/>
    <lineage>
        <taxon>Bacteria</taxon>
        <taxon>Pseudomonadati</taxon>
        <taxon>Bacteroidota</taxon>
        <taxon>Cytophagia</taxon>
        <taxon>Cytophagales</taxon>
        <taxon>Cyclobacteriaceae</taxon>
        <taxon>Echinicola</taxon>
    </lineage>
</organism>
<evidence type="ECO:0000256" key="5">
    <source>
        <dbReference type="SAM" id="SignalP"/>
    </source>
</evidence>
<dbReference type="EMBL" id="CP041253">
    <property type="protein sequence ID" value="QDH81180.1"/>
    <property type="molecule type" value="Genomic_DNA"/>
</dbReference>
<evidence type="ECO:0000259" key="6">
    <source>
        <dbReference type="PROSITE" id="PS51352"/>
    </source>
</evidence>
<keyword evidence="2" id="KW-0201">Cytochrome c-type biogenesis</keyword>
<dbReference type="InterPro" id="IPR050553">
    <property type="entry name" value="Thioredoxin_ResA/DsbE_sf"/>
</dbReference>
<protein>
    <submittedName>
        <fullName evidence="7">TlpA family protein disulfide reductase</fullName>
    </submittedName>
</protein>
<keyword evidence="3" id="KW-1015">Disulfide bond</keyword>
<dbReference type="PROSITE" id="PS00194">
    <property type="entry name" value="THIOREDOXIN_1"/>
    <property type="match status" value="1"/>
</dbReference>
<accession>A0A514CN09</accession>
<keyword evidence="5" id="KW-0732">Signal</keyword>
<dbReference type="KEGG" id="echi:FKX85_19960"/>
<name>A0A514CN09_9BACT</name>
<feature type="signal peptide" evidence="5">
    <location>
        <begin position="1"/>
        <end position="22"/>
    </location>
</feature>
<dbReference type="InterPro" id="IPR013766">
    <property type="entry name" value="Thioredoxin_domain"/>
</dbReference>
<evidence type="ECO:0000313" key="8">
    <source>
        <dbReference type="Proteomes" id="UP000316614"/>
    </source>
</evidence>
<dbReference type="SUPFAM" id="SSF52833">
    <property type="entry name" value="Thioredoxin-like"/>
    <property type="match status" value="1"/>
</dbReference>
<dbReference type="Proteomes" id="UP000316614">
    <property type="component" value="Chromosome"/>
</dbReference>
<dbReference type="PANTHER" id="PTHR42852">
    <property type="entry name" value="THIOL:DISULFIDE INTERCHANGE PROTEIN DSBE"/>
    <property type="match status" value="1"/>
</dbReference>
<keyword evidence="8" id="KW-1185">Reference proteome</keyword>
<dbReference type="CDD" id="cd02966">
    <property type="entry name" value="TlpA_like_family"/>
    <property type="match status" value="1"/>
</dbReference>
<evidence type="ECO:0000256" key="3">
    <source>
        <dbReference type="ARBA" id="ARBA00023157"/>
    </source>
</evidence>
<sequence>MIRKPISGFFLALCFIANMSMGQQQLSMDSMSLSGEMELIFDLSNMKDAQGGIIKVSGDYIHEKYEIHNDELSMTLQIEEPRKIMFSFLSAQTLKEDPNIAIPYSDYMAMLAVPGKYYITVDSVLNNSRVINESPYQKKFNELQEIKNSIGKNLQEEVLDEMKPSLEHAGIEFPFHDDLDKQVKDSVIKIYSEKLRKRYPRFTAMYQEQVFNFVKQHPDEPASLIELVNNSRTVGRVGSNSGQFEMEQFIDLYTNLSERLKALPSARSAYAQVFGVSLVGKQAPAFTQNGPMDQPVSLTEFKGKVTLLEFWASWCGACRSTNPGLVKTYEQYHDKGFEILAVSLDVDKEKWLKAVEKDGLEWIHVSELNRFENSAVKLYHVSGIPSNFLIDKSGKIVQYNLKEEELNKYLKQLLE</sequence>
<dbReference type="Gene3D" id="3.40.30.10">
    <property type="entry name" value="Glutaredoxin"/>
    <property type="match status" value="1"/>
</dbReference>
<comment type="subcellular location">
    <subcellularLocation>
        <location evidence="1">Cell envelope</location>
    </subcellularLocation>
</comment>
<dbReference type="GO" id="GO:0030313">
    <property type="term" value="C:cell envelope"/>
    <property type="evidence" value="ECO:0007669"/>
    <property type="project" value="UniProtKB-SubCell"/>
</dbReference>
<evidence type="ECO:0000256" key="1">
    <source>
        <dbReference type="ARBA" id="ARBA00004196"/>
    </source>
</evidence>
<gene>
    <name evidence="7" type="ORF">FKX85_19960</name>
</gene>
<dbReference type="RefSeq" id="WP_141616395.1">
    <property type="nucleotide sequence ID" value="NZ_CP041253.1"/>
</dbReference>
<dbReference type="AlphaFoldDB" id="A0A514CN09"/>
<dbReference type="InterPro" id="IPR013740">
    <property type="entry name" value="Redoxin"/>
</dbReference>
<dbReference type="Pfam" id="PF08534">
    <property type="entry name" value="Redoxin"/>
    <property type="match status" value="1"/>
</dbReference>
<evidence type="ECO:0000256" key="2">
    <source>
        <dbReference type="ARBA" id="ARBA00022748"/>
    </source>
</evidence>
<dbReference type="InterPro" id="IPR017937">
    <property type="entry name" value="Thioredoxin_CS"/>
</dbReference>
<dbReference type="GO" id="GO:0017004">
    <property type="term" value="P:cytochrome complex assembly"/>
    <property type="evidence" value="ECO:0007669"/>
    <property type="project" value="UniProtKB-KW"/>
</dbReference>
<reference evidence="7 8" key="1">
    <citation type="submission" date="2019-06" db="EMBL/GenBank/DDBJ databases">
        <title>Echinicola alkalisoli sp. nov. isolated from saline soil.</title>
        <authorList>
            <person name="Sun J.-Q."/>
            <person name="Xu L."/>
        </authorList>
    </citation>
    <scope>NUCLEOTIDE SEQUENCE [LARGE SCALE GENOMIC DNA]</scope>
    <source>
        <strain evidence="7 8">LN3S3</strain>
    </source>
</reference>
<dbReference type="PROSITE" id="PS51352">
    <property type="entry name" value="THIOREDOXIN_2"/>
    <property type="match status" value="1"/>
</dbReference>
<dbReference type="InterPro" id="IPR036249">
    <property type="entry name" value="Thioredoxin-like_sf"/>
</dbReference>
<keyword evidence="4" id="KW-0676">Redox-active center</keyword>
<dbReference type="OrthoDB" id="9815205at2"/>